<feature type="domain" description="N-acetylmuramoyl-L-alanine amidase" evidence="5">
    <location>
        <begin position="19"/>
        <end position="162"/>
    </location>
</feature>
<evidence type="ECO:0000256" key="3">
    <source>
        <dbReference type="ARBA" id="ARBA00022801"/>
    </source>
</evidence>
<evidence type="ECO:0000256" key="4">
    <source>
        <dbReference type="ARBA" id="ARBA00023316"/>
    </source>
</evidence>
<dbReference type="Pfam" id="PF01510">
    <property type="entry name" value="Amidase_2"/>
    <property type="match status" value="1"/>
</dbReference>
<dbReference type="PANTHER" id="PTHR30417">
    <property type="entry name" value="N-ACETYLMURAMOYL-L-ALANINE AMIDASE AMID"/>
    <property type="match status" value="1"/>
</dbReference>
<dbReference type="EC" id="3.5.1.28" evidence="2"/>
<accession>A0ABX0J8V4</accession>
<dbReference type="RefSeq" id="WP_166151162.1">
    <property type="nucleotide sequence ID" value="NZ_JAAOIW010000005.1"/>
</dbReference>
<evidence type="ECO:0000259" key="5">
    <source>
        <dbReference type="SMART" id="SM00644"/>
    </source>
</evidence>
<keyword evidence="4" id="KW-0961">Cell wall biogenesis/degradation</keyword>
<dbReference type="InterPro" id="IPR002502">
    <property type="entry name" value="Amidase_domain"/>
</dbReference>
<keyword evidence="3" id="KW-0378">Hydrolase</keyword>
<comment type="catalytic activity">
    <reaction evidence="1">
        <text>Hydrolyzes the link between N-acetylmuramoyl residues and L-amino acid residues in certain cell-wall glycopeptides.</text>
        <dbReference type="EC" id="3.5.1.28"/>
    </reaction>
</comment>
<organism evidence="6 7">
    <name type="scientific">Paenibacillus agricola</name>
    <dbReference type="NCBI Taxonomy" id="2716264"/>
    <lineage>
        <taxon>Bacteria</taxon>
        <taxon>Bacillati</taxon>
        <taxon>Bacillota</taxon>
        <taxon>Bacilli</taxon>
        <taxon>Bacillales</taxon>
        <taxon>Paenibacillaceae</taxon>
        <taxon>Paenibacillus</taxon>
    </lineage>
</organism>
<dbReference type="PANTHER" id="PTHR30417:SF1">
    <property type="entry name" value="N-ACETYLMURAMOYL-L-ALANINE AMIDASE AMID"/>
    <property type="match status" value="1"/>
</dbReference>
<keyword evidence="7" id="KW-1185">Reference proteome</keyword>
<evidence type="ECO:0000313" key="6">
    <source>
        <dbReference type="EMBL" id="NHN31287.1"/>
    </source>
</evidence>
<dbReference type="EMBL" id="JAAOIW010000005">
    <property type="protein sequence ID" value="NHN31287.1"/>
    <property type="molecule type" value="Genomic_DNA"/>
</dbReference>
<comment type="caution">
    <text evidence="6">The sequence shown here is derived from an EMBL/GenBank/DDBJ whole genome shotgun (WGS) entry which is preliminary data.</text>
</comment>
<reference evidence="6" key="1">
    <citation type="submission" date="2020-03" db="EMBL/GenBank/DDBJ databases">
        <title>Draft sequencing of Paenibacilllus sp. S3N08.</title>
        <authorList>
            <person name="Kim D.-U."/>
        </authorList>
    </citation>
    <scope>NUCLEOTIDE SEQUENCE</scope>
    <source>
        <strain evidence="6">S3N08</strain>
    </source>
</reference>
<evidence type="ECO:0000256" key="2">
    <source>
        <dbReference type="ARBA" id="ARBA00011901"/>
    </source>
</evidence>
<sequence length="256" mass="29031">MSTFKIKFEIIPRYLSGPSKRRPCITLDPCLFMVAHDTGNPGSTAAGNVSYFENSRDEAEASAHLFVDDKEIIECIPFLTSVPEKAWHVRYNTGIDNEQFGADANDAAGGVELCYGGTIHLSEAYTRYLWVLAYSCYQHGLNPKTDLSGHHLLDPTRKTDPMNAFNLLGKTFEEFVQDVVDEYNDCLRAEEDEDNMPMKLEDWQWDMLYQVLGTAYNSDQLGWNWMQKIVDKTMTATELAFVNTVLDGRVDRGIEV</sequence>
<dbReference type="SUPFAM" id="SSF55846">
    <property type="entry name" value="N-acetylmuramoyl-L-alanine amidase-like"/>
    <property type="match status" value="1"/>
</dbReference>
<evidence type="ECO:0000256" key="1">
    <source>
        <dbReference type="ARBA" id="ARBA00001561"/>
    </source>
</evidence>
<dbReference type="InterPro" id="IPR051206">
    <property type="entry name" value="NAMLAA_amidase_2"/>
</dbReference>
<name>A0ABX0J8V4_9BACL</name>
<dbReference type="Gene3D" id="3.40.80.10">
    <property type="entry name" value="Peptidoglycan recognition protein-like"/>
    <property type="match status" value="1"/>
</dbReference>
<dbReference type="SMART" id="SM00644">
    <property type="entry name" value="Ami_2"/>
    <property type="match status" value="1"/>
</dbReference>
<dbReference type="Proteomes" id="UP001165962">
    <property type="component" value="Unassembled WGS sequence"/>
</dbReference>
<gene>
    <name evidence="6" type="ORF">G9U52_15725</name>
</gene>
<evidence type="ECO:0000313" key="7">
    <source>
        <dbReference type="Proteomes" id="UP001165962"/>
    </source>
</evidence>
<proteinExistence type="predicted"/>
<dbReference type="InterPro" id="IPR036505">
    <property type="entry name" value="Amidase/PGRP_sf"/>
</dbReference>
<protein>
    <recommendedName>
        <fullName evidence="2">N-acetylmuramoyl-L-alanine amidase</fullName>
        <ecNumber evidence="2">3.5.1.28</ecNumber>
    </recommendedName>
</protein>
<dbReference type="CDD" id="cd06583">
    <property type="entry name" value="PGRP"/>
    <property type="match status" value="1"/>
</dbReference>